<dbReference type="Gene3D" id="3.40.190.290">
    <property type="match status" value="1"/>
</dbReference>
<keyword evidence="6" id="KW-1185">Reference proteome</keyword>
<accession>A0A2V3U599</accession>
<dbReference type="InterPro" id="IPR005119">
    <property type="entry name" value="LysR_subst-bd"/>
</dbReference>
<name>A0A2V3U599_9HYPH</name>
<evidence type="ECO:0000256" key="4">
    <source>
        <dbReference type="ARBA" id="ARBA00023163"/>
    </source>
</evidence>
<comment type="similarity">
    <text evidence="1">Belongs to the LysR transcriptional regulatory family.</text>
</comment>
<dbReference type="OrthoDB" id="7260751at2"/>
<dbReference type="GO" id="GO:0043565">
    <property type="term" value="F:sequence-specific DNA binding"/>
    <property type="evidence" value="ECO:0007669"/>
    <property type="project" value="TreeGrafter"/>
</dbReference>
<dbReference type="Proteomes" id="UP000248021">
    <property type="component" value="Unassembled WGS sequence"/>
</dbReference>
<protein>
    <submittedName>
        <fullName evidence="5">DNA-binding transcriptional LysR family regulator</fullName>
    </submittedName>
</protein>
<dbReference type="PANTHER" id="PTHR30427">
    <property type="entry name" value="TRANSCRIPTIONAL ACTIVATOR PROTEIN LYSR"/>
    <property type="match status" value="1"/>
</dbReference>
<reference evidence="5 6" key="1">
    <citation type="submission" date="2018-05" db="EMBL/GenBank/DDBJ databases">
        <title>Genomic Encyclopedia of Type Strains, Phase IV (KMG-IV): sequencing the most valuable type-strain genomes for metagenomic binning, comparative biology and taxonomic classification.</title>
        <authorList>
            <person name="Goeker M."/>
        </authorList>
    </citation>
    <scope>NUCLEOTIDE SEQUENCE [LARGE SCALE GENOMIC DNA]</scope>
    <source>
        <strain evidence="5 6">DSM 6462</strain>
    </source>
</reference>
<dbReference type="RefSeq" id="WP_110375694.1">
    <property type="nucleotide sequence ID" value="NZ_CAKNFM010000006.1"/>
</dbReference>
<dbReference type="GO" id="GO:0003700">
    <property type="term" value="F:DNA-binding transcription factor activity"/>
    <property type="evidence" value="ECO:0007669"/>
    <property type="project" value="InterPro"/>
</dbReference>
<dbReference type="InterPro" id="IPR000847">
    <property type="entry name" value="LysR_HTH_N"/>
</dbReference>
<dbReference type="SUPFAM" id="SSF46785">
    <property type="entry name" value="Winged helix' DNA-binding domain"/>
    <property type="match status" value="1"/>
</dbReference>
<dbReference type="PROSITE" id="PS50931">
    <property type="entry name" value="HTH_LYSR"/>
    <property type="match status" value="1"/>
</dbReference>
<dbReference type="PANTHER" id="PTHR30427:SF1">
    <property type="entry name" value="TRANSCRIPTIONAL ACTIVATOR PROTEIN LYSR"/>
    <property type="match status" value="1"/>
</dbReference>
<evidence type="ECO:0000256" key="2">
    <source>
        <dbReference type="ARBA" id="ARBA00023015"/>
    </source>
</evidence>
<dbReference type="GO" id="GO:0010628">
    <property type="term" value="P:positive regulation of gene expression"/>
    <property type="evidence" value="ECO:0007669"/>
    <property type="project" value="TreeGrafter"/>
</dbReference>
<keyword evidence="3 5" id="KW-0238">DNA-binding</keyword>
<gene>
    <name evidence="5" type="ORF">C7450_107104</name>
</gene>
<evidence type="ECO:0000256" key="1">
    <source>
        <dbReference type="ARBA" id="ARBA00009437"/>
    </source>
</evidence>
<evidence type="ECO:0000313" key="5">
    <source>
        <dbReference type="EMBL" id="PXW57066.1"/>
    </source>
</evidence>
<sequence length="307" mass="34196">MKDDGGVGLRRAEIFREIVRSGSTRRASKVLKITQSAVSQQLKLFEELVGEKLFVRDRRGLIPTTRAIDIYNRIDRYFDTLGHIEREILGSFSSAQNSLSISAPHVVCLSMLPKLVAALEPTHPALEFYIRAQSYDQIAQHVLTGEADIGISRLPLDERFFEWRTISISKTICLMRAGHPLANKKLITAEDVSAESLITLDREFSSNLLGLNAFVHKGRYPNVRVRTDAIGFAAAFAAHGSGITLMNEFIARQCGMFDLAIVPLHPAITYEHVVFWRRGSDKVARQAALVEAVVAFARDQASDMAQD</sequence>
<dbReference type="AlphaFoldDB" id="A0A2V3U599"/>
<comment type="caution">
    <text evidence="5">The sequence shown here is derived from an EMBL/GenBank/DDBJ whole genome shotgun (WGS) entry which is preliminary data.</text>
</comment>
<keyword evidence="4" id="KW-0804">Transcription</keyword>
<evidence type="ECO:0000313" key="6">
    <source>
        <dbReference type="Proteomes" id="UP000248021"/>
    </source>
</evidence>
<dbReference type="InterPro" id="IPR036388">
    <property type="entry name" value="WH-like_DNA-bd_sf"/>
</dbReference>
<organism evidence="5 6">
    <name type="scientific">Chelatococcus asaccharovorans</name>
    <dbReference type="NCBI Taxonomy" id="28210"/>
    <lineage>
        <taxon>Bacteria</taxon>
        <taxon>Pseudomonadati</taxon>
        <taxon>Pseudomonadota</taxon>
        <taxon>Alphaproteobacteria</taxon>
        <taxon>Hyphomicrobiales</taxon>
        <taxon>Chelatococcaceae</taxon>
        <taxon>Chelatococcus</taxon>
    </lineage>
</organism>
<dbReference type="Pfam" id="PF00126">
    <property type="entry name" value="HTH_1"/>
    <property type="match status" value="1"/>
</dbReference>
<dbReference type="Pfam" id="PF03466">
    <property type="entry name" value="LysR_substrate"/>
    <property type="match status" value="1"/>
</dbReference>
<dbReference type="EMBL" id="QJJK01000007">
    <property type="protein sequence ID" value="PXW57066.1"/>
    <property type="molecule type" value="Genomic_DNA"/>
</dbReference>
<evidence type="ECO:0000256" key="3">
    <source>
        <dbReference type="ARBA" id="ARBA00023125"/>
    </source>
</evidence>
<keyword evidence="2" id="KW-0805">Transcription regulation</keyword>
<dbReference type="InterPro" id="IPR036390">
    <property type="entry name" value="WH_DNA-bd_sf"/>
</dbReference>
<proteinExistence type="inferred from homology"/>
<dbReference type="SUPFAM" id="SSF53850">
    <property type="entry name" value="Periplasmic binding protein-like II"/>
    <property type="match status" value="1"/>
</dbReference>
<dbReference type="Gene3D" id="1.10.10.10">
    <property type="entry name" value="Winged helix-like DNA-binding domain superfamily/Winged helix DNA-binding domain"/>
    <property type="match status" value="1"/>
</dbReference>